<keyword evidence="4" id="KW-1185">Reference proteome</keyword>
<reference evidence="3 4" key="1">
    <citation type="submission" date="2017-10" db="EMBL/GenBank/DDBJ databases">
        <title>Sequencing the genomes of 1000 actinobacteria strains.</title>
        <authorList>
            <person name="Klenk H.-P."/>
        </authorList>
    </citation>
    <scope>NUCLEOTIDE SEQUENCE [LARGE SCALE GENOMIC DNA]</scope>
    <source>
        <strain evidence="3 4">DSM 21801</strain>
    </source>
</reference>
<protein>
    <recommendedName>
        <fullName evidence="2">PASTA domain-containing protein</fullName>
    </recommendedName>
</protein>
<gene>
    <name evidence="3" type="ORF">ATL40_2340</name>
</gene>
<dbReference type="Proteomes" id="UP000224915">
    <property type="component" value="Unassembled WGS sequence"/>
</dbReference>
<comment type="caution">
    <text evidence="3">The sequence shown here is derived from an EMBL/GenBank/DDBJ whole genome shotgun (WGS) entry which is preliminary data.</text>
</comment>
<organism evidence="3 4">
    <name type="scientific">Serinibacter salmoneus</name>
    <dbReference type="NCBI Taxonomy" id="556530"/>
    <lineage>
        <taxon>Bacteria</taxon>
        <taxon>Bacillati</taxon>
        <taxon>Actinomycetota</taxon>
        <taxon>Actinomycetes</taxon>
        <taxon>Micrococcales</taxon>
        <taxon>Beutenbergiaceae</taxon>
        <taxon>Serinibacter</taxon>
    </lineage>
</organism>
<evidence type="ECO:0000256" key="1">
    <source>
        <dbReference type="SAM" id="MobiDB-lite"/>
    </source>
</evidence>
<accession>A0A2A9D4F1</accession>
<dbReference type="AlphaFoldDB" id="A0A2A9D4F1"/>
<evidence type="ECO:0000259" key="2">
    <source>
        <dbReference type="PROSITE" id="PS51178"/>
    </source>
</evidence>
<dbReference type="Gene3D" id="3.30.10.20">
    <property type="match status" value="1"/>
</dbReference>
<name>A0A2A9D4F1_9MICO</name>
<sequence length="260" mass="27181">MLVVAPLSACSESAPPVMPDVVGQPLDIGASEIEASGFTDDVEVEGGGVFGVVDESNWTICEQTPSAGDPIAGTPVLTVDRECTSTGSDTADEAEDTASPAATAEESETSEPLPEYAGPDYEIVIVDDNVGPADLSQFWILVEGFDGTDSASRDSIKQVISDVATSAGTAEVLVEVVTDRQIAEAEAISTWEDFVAEHGEDYAINTIPQLEVEGWVASYSGGIDHDAGEASDAPDAYQIAWWPAGQAEIETWRPDVPAGN</sequence>
<feature type="region of interest" description="Disordered" evidence="1">
    <location>
        <begin position="82"/>
        <end position="116"/>
    </location>
</feature>
<feature type="domain" description="PASTA" evidence="2">
    <location>
        <begin position="14"/>
        <end position="81"/>
    </location>
</feature>
<evidence type="ECO:0000313" key="4">
    <source>
        <dbReference type="Proteomes" id="UP000224915"/>
    </source>
</evidence>
<dbReference type="RefSeq" id="WP_169925959.1">
    <property type="nucleotide sequence ID" value="NZ_PDJD01000001.1"/>
</dbReference>
<evidence type="ECO:0000313" key="3">
    <source>
        <dbReference type="EMBL" id="PFG20729.1"/>
    </source>
</evidence>
<dbReference type="InterPro" id="IPR005543">
    <property type="entry name" value="PASTA_dom"/>
</dbReference>
<proteinExistence type="predicted"/>
<dbReference type="PROSITE" id="PS51178">
    <property type="entry name" value="PASTA"/>
    <property type="match status" value="1"/>
</dbReference>
<dbReference type="EMBL" id="PDJD01000001">
    <property type="protein sequence ID" value="PFG20729.1"/>
    <property type="molecule type" value="Genomic_DNA"/>
</dbReference>